<organism evidence="2 3">
    <name type="scientific">Setaria digitata</name>
    <dbReference type="NCBI Taxonomy" id="48799"/>
    <lineage>
        <taxon>Eukaryota</taxon>
        <taxon>Metazoa</taxon>
        <taxon>Ecdysozoa</taxon>
        <taxon>Nematoda</taxon>
        <taxon>Chromadorea</taxon>
        <taxon>Rhabditida</taxon>
        <taxon>Spirurina</taxon>
        <taxon>Spiruromorpha</taxon>
        <taxon>Filarioidea</taxon>
        <taxon>Setariidae</taxon>
        <taxon>Setaria</taxon>
    </lineage>
</organism>
<name>A0A915Q003_9BILA</name>
<evidence type="ECO:0000313" key="2">
    <source>
        <dbReference type="Proteomes" id="UP000887581"/>
    </source>
</evidence>
<evidence type="ECO:0000313" key="3">
    <source>
        <dbReference type="WBParaSite" id="sdigi.contig665.g9414.t1"/>
    </source>
</evidence>
<feature type="compositionally biased region" description="Acidic residues" evidence="1">
    <location>
        <begin position="279"/>
        <end position="302"/>
    </location>
</feature>
<feature type="compositionally biased region" description="Basic and acidic residues" evidence="1">
    <location>
        <begin position="155"/>
        <end position="168"/>
    </location>
</feature>
<feature type="region of interest" description="Disordered" evidence="1">
    <location>
        <begin position="249"/>
        <end position="474"/>
    </location>
</feature>
<dbReference type="WBParaSite" id="sdigi.contig665.g9414.t1">
    <property type="protein sequence ID" value="sdigi.contig665.g9414.t1"/>
    <property type="gene ID" value="sdigi.contig665.g9414"/>
</dbReference>
<accession>A0A915Q003</accession>
<reference evidence="3" key="1">
    <citation type="submission" date="2022-11" db="UniProtKB">
        <authorList>
            <consortium name="WormBaseParasite"/>
        </authorList>
    </citation>
    <scope>IDENTIFICATION</scope>
</reference>
<protein>
    <submittedName>
        <fullName evidence="3">Uncharacterized protein</fullName>
    </submittedName>
</protein>
<sequence>MDHHVLLRLLCGGGGNKIINSGETDVFASRPGCFFMGWVGFFATCNSKEMSAEFSKRGGGVHKNFNSPRGGSTPRGGSRGKFPARGSRRGGLSTRGGGDHRDSSSRGRGFGKGGGRGGKGSWSEYGRGSVRSGSNQGRRGSAANSRDGMGFKKRMSFDTDSKFSDGKKSKNKYKKSVSEPSTPATAKLRKYEMDAEQEDEEMSVSGVEDDEIITETSKKTVVVSKQKEKLKAENGTKLMHIVNAEVLPKKSVLKREKSQGREEGLVTMQKKARMTNMESEGDDEEENEDDGNEDESSEDGEDSEQKSVKKNVNGVAKMDESDDDDEESLEDEDEEEEPSEDKPQVVSTPGNAVHVKSALKTPGTGKSHKKVSLSATTTTTPEVVSKNKTPVTPHPQTLPDKKKVIKRLKFEESDESDEDEEEDGEDEDEVGSKLDQSGKMKLENDDSEGEEEEEEDEDEKLIDEDDEESKKDKTKLMADVRVGITKVSELINCCNLQTSSTAIHRKDKFFSVLICIFLPLRRR</sequence>
<feature type="compositionally biased region" description="Basic and acidic residues" evidence="1">
    <location>
        <begin position="430"/>
        <end position="444"/>
    </location>
</feature>
<feature type="compositionally biased region" description="Gly residues" evidence="1">
    <location>
        <begin position="108"/>
        <end position="120"/>
    </location>
</feature>
<proteinExistence type="predicted"/>
<feature type="region of interest" description="Disordered" evidence="1">
    <location>
        <begin position="56"/>
        <end position="211"/>
    </location>
</feature>
<feature type="compositionally biased region" description="Acidic residues" evidence="1">
    <location>
        <begin position="194"/>
        <end position="211"/>
    </location>
</feature>
<dbReference type="Proteomes" id="UP000887581">
    <property type="component" value="Unplaced"/>
</dbReference>
<feature type="compositionally biased region" description="Acidic residues" evidence="1">
    <location>
        <begin position="412"/>
        <end position="429"/>
    </location>
</feature>
<feature type="compositionally biased region" description="Acidic residues" evidence="1">
    <location>
        <begin position="445"/>
        <end position="467"/>
    </location>
</feature>
<evidence type="ECO:0000256" key="1">
    <source>
        <dbReference type="SAM" id="MobiDB-lite"/>
    </source>
</evidence>
<feature type="compositionally biased region" description="Acidic residues" evidence="1">
    <location>
        <begin position="320"/>
        <end position="339"/>
    </location>
</feature>
<feature type="compositionally biased region" description="Basic and acidic residues" evidence="1">
    <location>
        <begin position="253"/>
        <end position="264"/>
    </location>
</feature>
<feature type="compositionally biased region" description="Polar residues" evidence="1">
    <location>
        <begin position="131"/>
        <end position="144"/>
    </location>
</feature>
<feature type="compositionally biased region" description="Polar residues" evidence="1">
    <location>
        <begin position="373"/>
        <end position="390"/>
    </location>
</feature>
<keyword evidence="2" id="KW-1185">Reference proteome</keyword>
<dbReference type="AlphaFoldDB" id="A0A915Q003"/>